<dbReference type="OrthoDB" id="46529at2759"/>
<dbReference type="EMBL" id="KQ257450">
    <property type="protein sequence ID" value="KND04689.1"/>
    <property type="molecule type" value="Genomic_DNA"/>
</dbReference>
<dbReference type="AlphaFoldDB" id="A0A0L0HUZ7"/>
<dbReference type="RefSeq" id="XP_016612728.1">
    <property type="nucleotide sequence ID" value="XM_016756980.1"/>
</dbReference>
<dbReference type="InterPro" id="IPR003736">
    <property type="entry name" value="PAAI_dom"/>
</dbReference>
<proteinExistence type="inferred from homology"/>
<dbReference type="GO" id="GO:0005829">
    <property type="term" value="C:cytosol"/>
    <property type="evidence" value="ECO:0007669"/>
    <property type="project" value="UniProtKB-SubCell"/>
</dbReference>
<dbReference type="GO" id="GO:0005819">
    <property type="term" value="C:spindle"/>
    <property type="evidence" value="ECO:0007669"/>
    <property type="project" value="UniProtKB-SubCell"/>
</dbReference>
<comment type="catalytic activity">
    <reaction evidence="13">
        <text>a fatty acyl-CoA + H2O = a fatty acid + CoA + H(+)</text>
        <dbReference type="Rhea" id="RHEA:16781"/>
        <dbReference type="ChEBI" id="CHEBI:15377"/>
        <dbReference type="ChEBI" id="CHEBI:15378"/>
        <dbReference type="ChEBI" id="CHEBI:28868"/>
        <dbReference type="ChEBI" id="CHEBI:57287"/>
        <dbReference type="ChEBI" id="CHEBI:77636"/>
    </reaction>
    <physiologicalReaction direction="left-to-right" evidence="13">
        <dbReference type="Rhea" id="RHEA:16782"/>
    </physiologicalReaction>
</comment>
<keyword evidence="21" id="KW-1185">Reference proteome</keyword>
<sequence length="149" mass="15672">MPESDVELVGRIQDVISTLSSGDSERYGTETIRKLKVVQARPGQLVFEVTVTKDLLNHFGALHGAAIALMVDFCTSLALISAGKDAGASVDLSTQYLSSAREGDVVLVSADIVKTGGTLAFTKTVICAKDSGKIIASGTHMKFIKASKL</sequence>
<dbReference type="GO" id="GO:0047617">
    <property type="term" value="F:fatty acyl-CoA hydrolase activity"/>
    <property type="evidence" value="ECO:0007669"/>
    <property type="project" value="InterPro"/>
</dbReference>
<evidence type="ECO:0000256" key="4">
    <source>
        <dbReference type="ARBA" id="ARBA00004514"/>
    </source>
</evidence>
<comment type="similarity">
    <text evidence="5">Belongs to the thioesterase PaaI family.</text>
</comment>
<dbReference type="VEuPathDB" id="FungiDB:SPPG_08840"/>
<dbReference type="Proteomes" id="UP000053201">
    <property type="component" value="Unassembled WGS sequence"/>
</dbReference>
<evidence type="ECO:0000256" key="9">
    <source>
        <dbReference type="ARBA" id="ARBA00023098"/>
    </source>
</evidence>
<evidence type="ECO:0000256" key="5">
    <source>
        <dbReference type="ARBA" id="ARBA00008324"/>
    </source>
</evidence>
<evidence type="ECO:0000256" key="6">
    <source>
        <dbReference type="ARBA" id="ARBA00022490"/>
    </source>
</evidence>
<dbReference type="PANTHER" id="PTHR21660:SF1">
    <property type="entry name" value="ACYL-COENZYME A THIOESTERASE 13"/>
    <property type="match status" value="1"/>
</dbReference>
<evidence type="ECO:0000313" key="20">
    <source>
        <dbReference type="EMBL" id="KND04689.1"/>
    </source>
</evidence>
<evidence type="ECO:0000256" key="1">
    <source>
        <dbReference type="ARBA" id="ARBA00004123"/>
    </source>
</evidence>
<keyword evidence="7" id="KW-0378">Hydrolase</keyword>
<keyword evidence="9" id="KW-0443">Lipid metabolism</keyword>
<dbReference type="STRING" id="645134.A0A0L0HUZ7"/>
<evidence type="ECO:0000256" key="8">
    <source>
        <dbReference type="ARBA" id="ARBA00022990"/>
    </source>
</evidence>
<evidence type="ECO:0000256" key="10">
    <source>
        <dbReference type="ARBA" id="ARBA00023128"/>
    </source>
</evidence>
<keyword evidence="10" id="KW-0496">Mitochondrion</keyword>
<evidence type="ECO:0000313" key="21">
    <source>
        <dbReference type="Proteomes" id="UP000053201"/>
    </source>
</evidence>
<evidence type="ECO:0000256" key="7">
    <source>
        <dbReference type="ARBA" id="ARBA00022801"/>
    </source>
</evidence>
<keyword evidence="12" id="KW-0539">Nucleus</keyword>
<keyword evidence="8" id="KW-0007">Acetylation</keyword>
<dbReference type="GO" id="GO:0005739">
    <property type="term" value="C:mitochondrion"/>
    <property type="evidence" value="ECO:0007669"/>
    <property type="project" value="UniProtKB-SubCell"/>
</dbReference>
<evidence type="ECO:0000256" key="14">
    <source>
        <dbReference type="ARBA" id="ARBA00058205"/>
    </source>
</evidence>
<evidence type="ECO:0000256" key="11">
    <source>
        <dbReference type="ARBA" id="ARBA00023212"/>
    </source>
</evidence>
<name>A0A0L0HUZ7_SPIPD</name>
<comment type="function">
    <text evidence="14">Catalyzes the hydrolysis of acyl-CoAs into free fatty acids and coenzyme A (CoASH), regulating their respective intracellular levels. Has acyl-CoA thioesterase activity towards medium (C12) and long-chain (C18) fatty acyl-CoA substrates. Can also hydrolyze 3-hydroxyphenylacetyl-CoA and 3,4-dihydroxyphenylacetyl-CoA (in vitro). May play a role in controlling adaptive thermogenesis.</text>
</comment>
<dbReference type="GO" id="GO:0005634">
    <property type="term" value="C:nucleus"/>
    <property type="evidence" value="ECO:0007669"/>
    <property type="project" value="UniProtKB-SubCell"/>
</dbReference>
<evidence type="ECO:0000259" key="19">
    <source>
        <dbReference type="Pfam" id="PF03061"/>
    </source>
</evidence>
<reference evidence="20 21" key="1">
    <citation type="submission" date="2009-08" db="EMBL/GenBank/DDBJ databases">
        <title>The Genome Sequence of Spizellomyces punctatus strain DAOM BR117.</title>
        <authorList>
            <consortium name="The Broad Institute Genome Sequencing Platform"/>
            <person name="Russ C."/>
            <person name="Cuomo C."/>
            <person name="Shea T."/>
            <person name="Young S.K."/>
            <person name="Zeng Q."/>
            <person name="Koehrsen M."/>
            <person name="Haas B."/>
            <person name="Borodovsky M."/>
            <person name="Guigo R."/>
            <person name="Alvarado L."/>
            <person name="Berlin A."/>
            <person name="Bochicchio J."/>
            <person name="Borenstein D."/>
            <person name="Chapman S."/>
            <person name="Chen Z."/>
            <person name="Engels R."/>
            <person name="Freedman E."/>
            <person name="Gellesch M."/>
            <person name="Goldberg J."/>
            <person name="Griggs A."/>
            <person name="Gujja S."/>
            <person name="Heiman D."/>
            <person name="Hepburn T."/>
            <person name="Howarth C."/>
            <person name="Jen D."/>
            <person name="Larson L."/>
            <person name="Lewis B."/>
            <person name="Mehta T."/>
            <person name="Park D."/>
            <person name="Pearson M."/>
            <person name="Roberts A."/>
            <person name="Saif S."/>
            <person name="Shenoy N."/>
            <person name="Sisk P."/>
            <person name="Stolte C."/>
            <person name="Sykes S."/>
            <person name="Thomson T."/>
            <person name="Walk T."/>
            <person name="White J."/>
            <person name="Yandava C."/>
            <person name="Burger G."/>
            <person name="Gray M.W."/>
            <person name="Holland P.W.H."/>
            <person name="King N."/>
            <person name="Lang F.B.F."/>
            <person name="Roger A.J."/>
            <person name="Ruiz-Trillo I."/>
            <person name="Lander E."/>
            <person name="Nusbaum C."/>
        </authorList>
    </citation>
    <scope>NUCLEOTIDE SEQUENCE [LARGE SCALE GENOMIC DNA]</scope>
    <source>
        <strain evidence="20 21">DAOM BR117</strain>
    </source>
</reference>
<evidence type="ECO:0000256" key="18">
    <source>
        <dbReference type="ARBA" id="ARBA00083956"/>
    </source>
</evidence>
<gene>
    <name evidence="20" type="ORF">SPPG_08840</name>
</gene>
<dbReference type="eggNOG" id="KOG3328">
    <property type="taxonomic scope" value="Eukaryota"/>
</dbReference>
<evidence type="ECO:0000256" key="3">
    <source>
        <dbReference type="ARBA" id="ARBA00004186"/>
    </source>
</evidence>
<comment type="subcellular location">
    <subcellularLocation>
        <location evidence="3">Cytoplasm</location>
        <location evidence="3">Cytoskeleton</location>
        <location evidence="3">Spindle</location>
    </subcellularLocation>
    <subcellularLocation>
        <location evidence="4">Cytoplasm</location>
        <location evidence="4">Cytosol</location>
    </subcellularLocation>
    <subcellularLocation>
        <location evidence="2">Mitochondrion</location>
    </subcellularLocation>
    <subcellularLocation>
        <location evidence="1">Nucleus</location>
    </subcellularLocation>
</comment>
<evidence type="ECO:0000256" key="15">
    <source>
        <dbReference type="ARBA" id="ARBA00064709"/>
    </source>
</evidence>
<dbReference type="FunFam" id="3.10.129.10:FF:000021">
    <property type="entry name" value="Acyl-coenzyme A thioesterase 13"/>
    <property type="match status" value="1"/>
</dbReference>
<organism evidence="20 21">
    <name type="scientific">Spizellomyces punctatus (strain DAOM BR117)</name>
    <dbReference type="NCBI Taxonomy" id="645134"/>
    <lineage>
        <taxon>Eukaryota</taxon>
        <taxon>Fungi</taxon>
        <taxon>Fungi incertae sedis</taxon>
        <taxon>Chytridiomycota</taxon>
        <taxon>Chytridiomycota incertae sedis</taxon>
        <taxon>Chytridiomycetes</taxon>
        <taxon>Spizellomycetales</taxon>
        <taxon>Spizellomycetaceae</taxon>
        <taxon>Spizellomyces</taxon>
    </lineage>
</organism>
<keyword evidence="6" id="KW-0963">Cytoplasm</keyword>
<comment type="subunit">
    <text evidence="15">Homotetramer. Interacts with PCTP.</text>
</comment>
<dbReference type="Pfam" id="PF03061">
    <property type="entry name" value="4HBT"/>
    <property type="match status" value="1"/>
</dbReference>
<dbReference type="InterPro" id="IPR006683">
    <property type="entry name" value="Thioestr_dom"/>
</dbReference>
<evidence type="ECO:0000256" key="12">
    <source>
        <dbReference type="ARBA" id="ARBA00023242"/>
    </source>
</evidence>
<protein>
    <recommendedName>
        <fullName evidence="16">Acyl-coenzyme A thioesterase 13</fullName>
    </recommendedName>
    <alternativeName>
        <fullName evidence="17">Hotdog-fold thioesterase superfamily member 2</fullName>
    </alternativeName>
    <alternativeName>
        <fullName evidence="18">Thioesterase superfamily member 2</fullName>
    </alternativeName>
</protein>
<feature type="domain" description="Thioesterase" evidence="19">
    <location>
        <begin position="59"/>
        <end position="133"/>
    </location>
</feature>
<dbReference type="GeneID" id="27691965"/>
<evidence type="ECO:0000256" key="13">
    <source>
        <dbReference type="ARBA" id="ARBA00052976"/>
    </source>
</evidence>
<dbReference type="NCBIfam" id="TIGR00369">
    <property type="entry name" value="unchar_dom_1"/>
    <property type="match status" value="1"/>
</dbReference>
<dbReference type="CDD" id="cd03443">
    <property type="entry name" value="PaaI_thioesterase"/>
    <property type="match status" value="1"/>
</dbReference>
<evidence type="ECO:0000256" key="17">
    <source>
        <dbReference type="ARBA" id="ARBA00081533"/>
    </source>
</evidence>
<keyword evidence="11" id="KW-0206">Cytoskeleton</keyword>
<dbReference type="InterPro" id="IPR029069">
    <property type="entry name" value="HotDog_dom_sf"/>
</dbReference>
<dbReference type="GO" id="GO:0006629">
    <property type="term" value="P:lipid metabolic process"/>
    <property type="evidence" value="ECO:0007669"/>
    <property type="project" value="UniProtKB-KW"/>
</dbReference>
<dbReference type="Gene3D" id="3.10.129.10">
    <property type="entry name" value="Hotdog Thioesterase"/>
    <property type="match status" value="1"/>
</dbReference>
<accession>A0A0L0HUZ7</accession>
<evidence type="ECO:0000256" key="16">
    <source>
        <dbReference type="ARBA" id="ARBA00067273"/>
    </source>
</evidence>
<dbReference type="InterPro" id="IPR039298">
    <property type="entry name" value="ACOT13"/>
</dbReference>
<dbReference type="InParanoid" id="A0A0L0HUZ7"/>
<dbReference type="OMA" id="WDAQRAN"/>
<dbReference type="SUPFAM" id="SSF54637">
    <property type="entry name" value="Thioesterase/thiol ester dehydrase-isomerase"/>
    <property type="match status" value="1"/>
</dbReference>
<evidence type="ECO:0000256" key="2">
    <source>
        <dbReference type="ARBA" id="ARBA00004173"/>
    </source>
</evidence>
<dbReference type="PANTHER" id="PTHR21660">
    <property type="entry name" value="THIOESTERASE SUPERFAMILY MEMBER-RELATED"/>
    <property type="match status" value="1"/>
</dbReference>